<dbReference type="Proteomes" id="UP000827092">
    <property type="component" value="Unassembled WGS sequence"/>
</dbReference>
<protein>
    <submittedName>
        <fullName evidence="1">Uncharacterized protein</fullName>
    </submittedName>
</protein>
<evidence type="ECO:0000313" key="2">
    <source>
        <dbReference type="Proteomes" id="UP000827092"/>
    </source>
</evidence>
<name>A0AAV6V272_9ARAC</name>
<evidence type="ECO:0000313" key="1">
    <source>
        <dbReference type="EMBL" id="KAG8190810.1"/>
    </source>
</evidence>
<gene>
    <name evidence="1" type="ORF">JTE90_005846</name>
</gene>
<keyword evidence="2" id="KW-1185">Reference proteome</keyword>
<accession>A0AAV6V272</accession>
<dbReference type="AlphaFoldDB" id="A0AAV6V272"/>
<reference evidence="1 2" key="1">
    <citation type="journal article" date="2022" name="Nat. Ecol. Evol.">
        <title>A masculinizing supergene underlies an exaggerated male reproductive morph in a spider.</title>
        <authorList>
            <person name="Hendrickx F."/>
            <person name="De Corte Z."/>
            <person name="Sonet G."/>
            <person name="Van Belleghem S.M."/>
            <person name="Kostlbacher S."/>
            <person name="Vangestel C."/>
        </authorList>
    </citation>
    <scope>NUCLEOTIDE SEQUENCE [LARGE SCALE GENOMIC DNA]</scope>
    <source>
        <strain evidence="1">W744_W776</strain>
    </source>
</reference>
<comment type="caution">
    <text evidence="1">The sequence shown here is derived from an EMBL/GenBank/DDBJ whole genome shotgun (WGS) entry which is preliminary data.</text>
</comment>
<proteinExistence type="predicted"/>
<organism evidence="1 2">
    <name type="scientific">Oedothorax gibbosus</name>
    <dbReference type="NCBI Taxonomy" id="931172"/>
    <lineage>
        <taxon>Eukaryota</taxon>
        <taxon>Metazoa</taxon>
        <taxon>Ecdysozoa</taxon>
        <taxon>Arthropoda</taxon>
        <taxon>Chelicerata</taxon>
        <taxon>Arachnida</taxon>
        <taxon>Araneae</taxon>
        <taxon>Araneomorphae</taxon>
        <taxon>Entelegynae</taxon>
        <taxon>Araneoidea</taxon>
        <taxon>Linyphiidae</taxon>
        <taxon>Erigoninae</taxon>
        <taxon>Oedothorax</taxon>
    </lineage>
</organism>
<sequence length="76" mass="8811">MLHKQVNWLHFHEESRVPYPSRPAPCRLVRSTNHSFNLKERGGPSLETGHAYFQRVVSQVLGVWLAKVLWGRTCTI</sequence>
<dbReference type="EMBL" id="JAFNEN010000174">
    <property type="protein sequence ID" value="KAG8190810.1"/>
    <property type="molecule type" value="Genomic_DNA"/>
</dbReference>